<dbReference type="PRINTS" id="PR00411">
    <property type="entry name" value="PNDRDTASEI"/>
</dbReference>
<dbReference type="InterPro" id="IPR023753">
    <property type="entry name" value="FAD/NAD-binding_dom"/>
</dbReference>
<evidence type="ECO:0000256" key="1">
    <source>
        <dbReference type="ARBA" id="ARBA00005272"/>
    </source>
</evidence>
<evidence type="ECO:0000256" key="4">
    <source>
        <dbReference type="ARBA" id="ARBA00023002"/>
    </source>
</evidence>
<dbReference type="Proteomes" id="UP000441399">
    <property type="component" value="Unassembled WGS sequence"/>
</dbReference>
<dbReference type="EC" id="1.6.99.3" evidence="7"/>
<keyword evidence="3" id="KW-0274">FAD</keyword>
<evidence type="ECO:0000256" key="3">
    <source>
        <dbReference type="ARBA" id="ARBA00022827"/>
    </source>
</evidence>
<evidence type="ECO:0000259" key="6">
    <source>
        <dbReference type="Pfam" id="PF07992"/>
    </source>
</evidence>
<evidence type="ECO:0000313" key="8">
    <source>
        <dbReference type="Proteomes" id="UP000441399"/>
    </source>
</evidence>
<dbReference type="EMBL" id="CACSIO010000056">
    <property type="protein sequence ID" value="CAA0123565.1"/>
    <property type="molecule type" value="Genomic_DNA"/>
</dbReference>
<keyword evidence="8" id="KW-1185">Reference proteome</keyword>
<dbReference type="InterPro" id="IPR045024">
    <property type="entry name" value="NDH-2"/>
</dbReference>
<reference evidence="7 8" key="1">
    <citation type="submission" date="2019-11" db="EMBL/GenBank/DDBJ databases">
        <authorList>
            <person name="Holert J."/>
        </authorList>
    </citation>
    <scope>NUCLEOTIDE SEQUENCE [LARGE SCALE GENOMIC DNA]</scope>
    <source>
        <strain evidence="7">SB11_3</strain>
    </source>
</reference>
<proteinExistence type="inferred from homology"/>
<dbReference type="PANTHER" id="PTHR43706:SF9">
    <property type="entry name" value="TYPE II NADH:QUINONE OXIDOREDUCTASE"/>
    <property type="match status" value="1"/>
</dbReference>
<organism evidence="7 8">
    <name type="scientific">BD1-7 clade bacterium</name>
    <dbReference type="NCBI Taxonomy" id="2029982"/>
    <lineage>
        <taxon>Bacteria</taxon>
        <taxon>Pseudomonadati</taxon>
        <taxon>Pseudomonadota</taxon>
        <taxon>Gammaproteobacteria</taxon>
        <taxon>Cellvibrionales</taxon>
        <taxon>Spongiibacteraceae</taxon>
        <taxon>BD1-7 clade</taxon>
    </lineage>
</organism>
<dbReference type="GO" id="GO:0008137">
    <property type="term" value="F:NADH dehydrogenase (ubiquinone) activity"/>
    <property type="evidence" value="ECO:0007669"/>
    <property type="project" value="TreeGrafter"/>
</dbReference>
<protein>
    <submittedName>
        <fullName evidence="7">NADH dehydrogenase</fullName>
        <ecNumber evidence="7">1.6.99.3</ecNumber>
    </submittedName>
</protein>
<name>A0A5S9QWB9_9GAMM</name>
<evidence type="ECO:0000256" key="2">
    <source>
        <dbReference type="ARBA" id="ARBA00022630"/>
    </source>
</evidence>
<sequence>MNRIVIVGGGAGGAELATRLGNKLGKPGKAHITLIDANRTHLWKPRLHEVAAGALNADADELDYAIHSRDHHFHFKLGVMSDVDREKRQVVLAPYFDGGQQLLPERRLDYDYLVIAVGSQTNDFNTPGASEHCIYLDSRQSAERFHTEFLNVYLRASMHAEEDANHQTFDIAIVGAGATGVELAAEIHHMAKELVHYGFDGIRPENVNITIVEAADRVLPVLSERASAAIHRQLASLGITVLTGEMVTEVTADGLHTKSGKVIPAKLKVWSAGVKAAEFLKDLAGLETNRVNQLVVEPNMQTTRDERVFAFGDCASCLLPGKERPLAPRAQVASQQATYLAKLFVGLLNGKDMKPFEFRDKGSLVSLSTEGSVGNIMGNLSKDFTFEGKVARFLYVSLYRLHQKTLHGSFTTLLLMLRDALSTKTGSRLKLH</sequence>
<dbReference type="Gene3D" id="3.50.50.100">
    <property type="match status" value="1"/>
</dbReference>
<dbReference type="InterPro" id="IPR036188">
    <property type="entry name" value="FAD/NAD-bd_sf"/>
</dbReference>
<dbReference type="OrthoDB" id="9781621at2"/>
<keyword evidence="5" id="KW-0520">NAD</keyword>
<gene>
    <name evidence="7" type="primary">ndh</name>
    <name evidence="7" type="ORF">OPDIPICF_02813</name>
</gene>
<dbReference type="SUPFAM" id="SSF51905">
    <property type="entry name" value="FAD/NAD(P)-binding domain"/>
    <property type="match status" value="1"/>
</dbReference>
<feature type="domain" description="FAD/NAD(P)-binding" evidence="6">
    <location>
        <begin position="3"/>
        <end position="337"/>
    </location>
</feature>
<evidence type="ECO:0000313" key="7">
    <source>
        <dbReference type="EMBL" id="CAA0123565.1"/>
    </source>
</evidence>
<dbReference type="PRINTS" id="PR00368">
    <property type="entry name" value="FADPNR"/>
</dbReference>
<dbReference type="AlphaFoldDB" id="A0A5S9QWB9"/>
<evidence type="ECO:0000256" key="5">
    <source>
        <dbReference type="ARBA" id="ARBA00023027"/>
    </source>
</evidence>
<dbReference type="Pfam" id="PF07992">
    <property type="entry name" value="Pyr_redox_2"/>
    <property type="match status" value="1"/>
</dbReference>
<keyword evidence="4 7" id="KW-0560">Oxidoreductase</keyword>
<accession>A0A5S9QWB9</accession>
<dbReference type="GO" id="GO:0003954">
    <property type="term" value="F:NADH dehydrogenase activity"/>
    <property type="evidence" value="ECO:0007669"/>
    <property type="project" value="InterPro"/>
</dbReference>
<keyword evidence="2" id="KW-0285">Flavoprotein</keyword>
<dbReference type="PANTHER" id="PTHR43706">
    <property type="entry name" value="NADH DEHYDROGENASE"/>
    <property type="match status" value="1"/>
</dbReference>
<comment type="similarity">
    <text evidence="1">Belongs to the NADH dehydrogenase family.</text>
</comment>